<feature type="compositionally biased region" description="Basic and acidic residues" evidence="1">
    <location>
        <begin position="64"/>
        <end position="77"/>
    </location>
</feature>
<organism evidence="2 3">
    <name type="scientific">Acetobacter persici</name>
    <dbReference type="NCBI Taxonomy" id="1076596"/>
    <lineage>
        <taxon>Bacteria</taxon>
        <taxon>Pseudomonadati</taxon>
        <taxon>Pseudomonadota</taxon>
        <taxon>Alphaproteobacteria</taxon>
        <taxon>Acetobacterales</taxon>
        <taxon>Acetobacteraceae</taxon>
        <taxon>Acetobacter</taxon>
    </lineage>
</organism>
<reference evidence="2 3" key="1">
    <citation type="submission" date="2016-03" db="EMBL/GenBank/DDBJ databases">
        <title>Acetic acid bacteria sequencing.</title>
        <authorList>
            <person name="Brandt J."/>
            <person name="Jakob F."/>
            <person name="Vogel R.F."/>
        </authorList>
    </citation>
    <scope>NUCLEOTIDE SEQUENCE [LARGE SCALE GENOMIC DNA]</scope>
    <source>
        <strain evidence="2 3">TMW2.1084</strain>
    </source>
</reference>
<evidence type="ECO:0000256" key="1">
    <source>
        <dbReference type="SAM" id="MobiDB-lite"/>
    </source>
</evidence>
<dbReference type="STRING" id="1076596.A0U91_10785"/>
<dbReference type="Proteomes" id="UP000189055">
    <property type="component" value="Chromosome"/>
</dbReference>
<dbReference type="AlphaFoldDB" id="A0A1U9LFT3"/>
<sequence>MAGECRYPPAYAMACRLRAGGAALMQPFLACAVKCLHRTAEKTCWKPCQKGGTGQTVLRHRPNKQQETRNSHKDIPA</sequence>
<name>A0A1U9LFT3_9PROT</name>
<gene>
    <name evidence="2" type="ORF">A0U91_10785</name>
</gene>
<protein>
    <submittedName>
        <fullName evidence="2">Uncharacterized protein</fullName>
    </submittedName>
</protein>
<dbReference type="EMBL" id="CP014687">
    <property type="protein sequence ID" value="AQT05272.1"/>
    <property type="molecule type" value="Genomic_DNA"/>
</dbReference>
<evidence type="ECO:0000313" key="2">
    <source>
        <dbReference type="EMBL" id="AQT05272.1"/>
    </source>
</evidence>
<evidence type="ECO:0000313" key="3">
    <source>
        <dbReference type="Proteomes" id="UP000189055"/>
    </source>
</evidence>
<feature type="region of interest" description="Disordered" evidence="1">
    <location>
        <begin position="49"/>
        <end position="77"/>
    </location>
</feature>
<dbReference type="KEGG" id="aper:A0U91_10785"/>
<proteinExistence type="predicted"/>
<accession>A0A1U9LFT3</accession>